<name>A0ABD0U112_DENTH</name>
<protein>
    <submittedName>
        <fullName evidence="1">Uncharacterized protein</fullName>
    </submittedName>
</protein>
<evidence type="ECO:0000313" key="1">
    <source>
        <dbReference type="EMBL" id="KAL0905530.1"/>
    </source>
</evidence>
<accession>A0ABD0U112</accession>
<proteinExistence type="predicted"/>
<evidence type="ECO:0000313" key="2">
    <source>
        <dbReference type="Proteomes" id="UP001552299"/>
    </source>
</evidence>
<dbReference type="Proteomes" id="UP001552299">
    <property type="component" value="Unassembled WGS sequence"/>
</dbReference>
<keyword evidence="2" id="KW-1185">Reference proteome</keyword>
<organism evidence="1 2">
    <name type="scientific">Dendrobium thyrsiflorum</name>
    <name type="common">Pinecone-like raceme dendrobium</name>
    <name type="synonym">Orchid</name>
    <dbReference type="NCBI Taxonomy" id="117978"/>
    <lineage>
        <taxon>Eukaryota</taxon>
        <taxon>Viridiplantae</taxon>
        <taxon>Streptophyta</taxon>
        <taxon>Embryophyta</taxon>
        <taxon>Tracheophyta</taxon>
        <taxon>Spermatophyta</taxon>
        <taxon>Magnoliopsida</taxon>
        <taxon>Liliopsida</taxon>
        <taxon>Asparagales</taxon>
        <taxon>Orchidaceae</taxon>
        <taxon>Epidendroideae</taxon>
        <taxon>Malaxideae</taxon>
        <taxon>Dendrobiinae</taxon>
        <taxon>Dendrobium</taxon>
    </lineage>
</organism>
<dbReference type="AlphaFoldDB" id="A0ABD0U112"/>
<gene>
    <name evidence="1" type="ORF">M5K25_023957</name>
</gene>
<reference evidence="1 2" key="1">
    <citation type="journal article" date="2024" name="Plant Biotechnol. J.">
        <title>Dendrobium thyrsiflorum genome and its molecular insights into genes involved in important horticultural traits.</title>
        <authorList>
            <person name="Chen B."/>
            <person name="Wang J.Y."/>
            <person name="Zheng P.J."/>
            <person name="Li K.L."/>
            <person name="Liang Y.M."/>
            <person name="Chen X.F."/>
            <person name="Zhang C."/>
            <person name="Zhao X."/>
            <person name="He X."/>
            <person name="Zhang G.Q."/>
            <person name="Liu Z.J."/>
            <person name="Xu Q."/>
        </authorList>
    </citation>
    <scope>NUCLEOTIDE SEQUENCE [LARGE SCALE GENOMIC DNA]</scope>
    <source>
        <strain evidence="1">GZMU011</strain>
    </source>
</reference>
<comment type="caution">
    <text evidence="1">The sequence shown here is derived from an EMBL/GenBank/DDBJ whole genome shotgun (WGS) entry which is preliminary data.</text>
</comment>
<dbReference type="EMBL" id="JANQDX010000018">
    <property type="protein sequence ID" value="KAL0905530.1"/>
    <property type="molecule type" value="Genomic_DNA"/>
</dbReference>
<sequence length="80" mass="9095">MLREWDKLGGARGGLWMNMDAANERGNGKARGGFGGSEWVPQPARIHVCFDRRRAIITVGPFSYRVYPFYEPLDIWIPIA</sequence>